<keyword evidence="1" id="KW-0732">Signal</keyword>
<feature type="signal peptide" evidence="1">
    <location>
        <begin position="1"/>
        <end position="19"/>
    </location>
</feature>
<evidence type="ECO:0000256" key="1">
    <source>
        <dbReference type="SAM" id="SignalP"/>
    </source>
</evidence>
<reference evidence="2 3" key="1">
    <citation type="submission" date="2018-05" db="EMBL/GenBank/DDBJ databases">
        <title>Micromonosporas from Atacama Desert.</title>
        <authorList>
            <person name="Carro L."/>
            <person name="Golinska P."/>
            <person name="Klenk H.-P."/>
            <person name="Goodfellow M."/>
        </authorList>
    </citation>
    <scope>NUCLEOTIDE SEQUENCE [LARGE SCALE GENOMIC DNA]</scope>
    <source>
        <strain evidence="2 3">4G51</strain>
    </source>
</reference>
<dbReference type="Proteomes" id="UP000246050">
    <property type="component" value="Unassembled WGS sequence"/>
</dbReference>
<evidence type="ECO:0000313" key="3">
    <source>
        <dbReference type="Proteomes" id="UP000246050"/>
    </source>
</evidence>
<gene>
    <name evidence="2" type="ORF">DKT69_14935</name>
</gene>
<protein>
    <submittedName>
        <fullName evidence="2">Uncharacterized protein</fullName>
    </submittedName>
</protein>
<dbReference type="AlphaFoldDB" id="A0A317DJB9"/>
<dbReference type="EMBL" id="QGKS01000219">
    <property type="protein sequence ID" value="PWR14687.1"/>
    <property type="molecule type" value="Genomic_DNA"/>
</dbReference>
<feature type="chain" id="PRO_5038839196" evidence="1">
    <location>
        <begin position="20"/>
        <end position="176"/>
    </location>
</feature>
<comment type="caution">
    <text evidence="2">The sequence shown here is derived from an EMBL/GenBank/DDBJ whole genome shotgun (WGS) entry which is preliminary data.</text>
</comment>
<proteinExistence type="predicted"/>
<evidence type="ECO:0000313" key="2">
    <source>
        <dbReference type="EMBL" id="PWR14687.1"/>
    </source>
</evidence>
<sequence length="176" mass="19047">MKLRQYVFIAALMAGASIAGSGVRPQGPDVPARPVGDAEVVGLDGLSDIEFGATEEELTRRGVLRSDEDACGRTLTGHGTVSPVFFDDRLVLLWLDDPMSTPEGITVGTPVSEVRDSYPSATPLRAPRGTYRFDGLLARNGDRAYLFLHDGTTVRKIIAGYADWARRLFDEGYGPC</sequence>
<organism evidence="2 3">
    <name type="scientific">Micromonospora sicca</name>
    <dbReference type="NCBI Taxonomy" id="2202420"/>
    <lineage>
        <taxon>Bacteria</taxon>
        <taxon>Bacillati</taxon>
        <taxon>Actinomycetota</taxon>
        <taxon>Actinomycetes</taxon>
        <taxon>Micromonosporales</taxon>
        <taxon>Micromonosporaceae</taxon>
        <taxon>Micromonospora</taxon>
    </lineage>
</organism>
<accession>A0A317DJB9</accession>
<dbReference type="OrthoDB" id="3399090at2"/>
<name>A0A317DJB9_9ACTN</name>